<protein>
    <recommendedName>
        <fullName evidence="4">LigA protein</fullName>
    </recommendedName>
</protein>
<dbReference type="Proteomes" id="UP000509653">
    <property type="component" value="Segment"/>
</dbReference>
<evidence type="ECO:0008006" key="4">
    <source>
        <dbReference type="Google" id="ProtNLM"/>
    </source>
</evidence>
<gene>
    <name evidence="2" type="primary">53</name>
    <name evidence="2" type="ORF">SEA_IGNACIO_53</name>
</gene>
<feature type="region of interest" description="Disordered" evidence="1">
    <location>
        <begin position="39"/>
        <end position="70"/>
    </location>
</feature>
<dbReference type="KEGG" id="vg:80025925"/>
<accession>A0A6M9Z3M3</accession>
<evidence type="ECO:0000313" key="3">
    <source>
        <dbReference type="Proteomes" id="UP000509653"/>
    </source>
</evidence>
<evidence type="ECO:0000313" key="2">
    <source>
        <dbReference type="EMBL" id="QKN87580.1"/>
    </source>
</evidence>
<evidence type="ECO:0000256" key="1">
    <source>
        <dbReference type="SAM" id="MobiDB-lite"/>
    </source>
</evidence>
<keyword evidence="3" id="KW-1185">Reference proteome</keyword>
<reference evidence="2 3" key="1">
    <citation type="submission" date="2020-05" db="EMBL/GenBank/DDBJ databases">
        <authorList>
            <person name="Coronado A."/>
            <person name="Gutierrez-Langa M.A."/>
            <person name="Hernandez Olmos D."/>
            <person name="Menchaca C."/>
            <person name="Layton S.R."/>
            <person name="Hughes L.E."/>
            <person name="Garlena R.A."/>
            <person name="Russell D.A."/>
            <person name="Pope W.H."/>
            <person name="Jacobs-Sera D."/>
            <person name="Hatfull G.F."/>
        </authorList>
    </citation>
    <scope>NUCLEOTIDE SEQUENCE [LARGE SCALE GENOMIC DNA]</scope>
</reference>
<sequence length="275" mass="29776">MHTPTTTRPDARLTRTQTAADLTAVRDQWGDLLAAIARPPGAEWPPRETRGFLDQPAADDQAEDGWTEEPTTGRVPLVLREHPAPLDLAALDAAREVEEALFTACDVIALRVQRPGPAHPDRWRLPTHRSATLVRGSGIAGAGSRAEGLHWAAVWLEDRATQTADTGLHLPLPLPVLDDLAQVAHHARQRVDRALNRDGRQVDLDDPCPYCGGALSSRIPPGDPAHWTITCQTGPTCTGPGRYDSKARRHWVGRELTVVGAAILAARGRNTPKSA</sequence>
<dbReference type="EMBL" id="MT451980">
    <property type="protein sequence ID" value="QKN87580.1"/>
    <property type="molecule type" value="Genomic_DNA"/>
</dbReference>
<name>A0A6M9Z3M3_9CAUD</name>
<dbReference type="GeneID" id="80025925"/>
<organism evidence="2 3">
    <name type="scientific">Streptomyces phage Ignacio</name>
    <dbReference type="NCBI Taxonomy" id="2736272"/>
    <lineage>
        <taxon>Viruses</taxon>
        <taxon>Duplodnaviria</taxon>
        <taxon>Heunggongvirae</taxon>
        <taxon>Uroviricota</taxon>
        <taxon>Caudoviricetes</taxon>
        <taxon>Ignaciovirus</taxon>
        <taxon>Ignaciovirus ignacio</taxon>
    </lineage>
</organism>
<proteinExistence type="predicted"/>
<dbReference type="RefSeq" id="YP_010756173.1">
    <property type="nucleotide sequence ID" value="NC_073483.1"/>
</dbReference>